<dbReference type="AlphaFoldDB" id="A0A939DMH4"/>
<dbReference type="Pfam" id="PF01869">
    <property type="entry name" value="BcrAD_BadFG"/>
    <property type="match status" value="1"/>
</dbReference>
<organism evidence="2 3">
    <name type="scientific">Bowmanella dokdonensis</name>
    <dbReference type="NCBI Taxonomy" id="751969"/>
    <lineage>
        <taxon>Bacteria</taxon>
        <taxon>Pseudomonadati</taxon>
        <taxon>Pseudomonadota</taxon>
        <taxon>Gammaproteobacteria</taxon>
        <taxon>Alteromonadales</taxon>
        <taxon>Alteromonadaceae</taxon>
        <taxon>Bowmanella</taxon>
    </lineage>
</organism>
<gene>
    <name evidence="2" type="ORF">J0A66_08815</name>
</gene>
<dbReference type="Proteomes" id="UP000664654">
    <property type="component" value="Unassembled WGS sequence"/>
</dbReference>
<evidence type="ECO:0000313" key="2">
    <source>
        <dbReference type="EMBL" id="MBN7825320.1"/>
    </source>
</evidence>
<evidence type="ECO:0000313" key="3">
    <source>
        <dbReference type="Proteomes" id="UP000664654"/>
    </source>
</evidence>
<comment type="caution">
    <text evidence="2">The sequence shown here is derived from an EMBL/GenBank/DDBJ whole genome shotgun (WGS) entry which is preliminary data.</text>
</comment>
<accession>A0A939DMH4</accession>
<proteinExistence type="predicted"/>
<evidence type="ECO:0000259" key="1">
    <source>
        <dbReference type="Pfam" id="PF01869"/>
    </source>
</evidence>
<dbReference type="Gene3D" id="3.30.420.40">
    <property type="match status" value="2"/>
</dbReference>
<dbReference type="PANTHER" id="PTHR43190">
    <property type="entry name" value="N-ACETYL-D-GLUCOSAMINE KINASE"/>
    <property type="match status" value="1"/>
</dbReference>
<keyword evidence="3" id="KW-1185">Reference proteome</keyword>
<dbReference type="CDD" id="cd24082">
    <property type="entry name" value="ASKHA_NBD_GspK-like"/>
    <property type="match status" value="1"/>
</dbReference>
<dbReference type="InterPro" id="IPR043129">
    <property type="entry name" value="ATPase_NBD"/>
</dbReference>
<reference evidence="2" key="1">
    <citation type="submission" date="2021-03" db="EMBL/GenBank/DDBJ databases">
        <title>novel species isolated from a fishpond in China.</title>
        <authorList>
            <person name="Lu H."/>
            <person name="Cai Z."/>
        </authorList>
    </citation>
    <scope>NUCLEOTIDE SEQUENCE</scope>
    <source>
        <strain evidence="2">JCM 30855</strain>
    </source>
</reference>
<dbReference type="PANTHER" id="PTHR43190:SF3">
    <property type="entry name" value="N-ACETYL-D-GLUCOSAMINE KINASE"/>
    <property type="match status" value="1"/>
</dbReference>
<dbReference type="RefSeq" id="WP_206573432.1">
    <property type="nucleotide sequence ID" value="NZ_JAFKCV010000004.1"/>
</dbReference>
<dbReference type="InterPro" id="IPR052519">
    <property type="entry name" value="Euk-type_GlcNAc_Kinase"/>
</dbReference>
<dbReference type="InterPro" id="IPR002731">
    <property type="entry name" value="ATPase_BadF"/>
</dbReference>
<feature type="domain" description="ATPase BadF/BadG/BcrA/BcrD type" evidence="1">
    <location>
        <begin position="7"/>
        <end position="252"/>
    </location>
</feature>
<protein>
    <submittedName>
        <fullName evidence="2">ATPase</fullName>
    </submittedName>
</protein>
<sequence>MSFEYLLGIDGGGSKTSARLIHLSSEKQWESRGSASSLSLGVSLSLNVILTLANELAEKAGCDLKQVFCVCGLAGAGEKALKNAAYDGLDDVFGQVEIMTDARTSAYGANQGEPVAVVALGTGSVAMVLDSDGSERMLGGWGMLVGDEGGGARLGVNAIQAMLWEMDLYGKAKSATSSWLCQELGGNRSDILGWLRHATPTQFAGLAPGILERRHECPLAGQLFARHLRAVEKLIHACGDDLPLVLTGGLAEISADHLDRGTHSRLQQAKGTSLDGACLLARKMLTGQWKMRHKPEEA</sequence>
<name>A0A939DMH4_9ALTE</name>
<dbReference type="EMBL" id="JAFKCV010000004">
    <property type="protein sequence ID" value="MBN7825320.1"/>
    <property type="molecule type" value="Genomic_DNA"/>
</dbReference>
<dbReference type="SUPFAM" id="SSF53067">
    <property type="entry name" value="Actin-like ATPase domain"/>
    <property type="match status" value="2"/>
</dbReference>